<dbReference type="KEGG" id="req:REQ_27240"/>
<evidence type="ECO:0000313" key="1">
    <source>
        <dbReference type="EMBL" id="CBH48744.1"/>
    </source>
</evidence>
<gene>
    <name evidence="1" type="ordered locus">REQ_27240</name>
</gene>
<dbReference type="EMBL" id="FN563149">
    <property type="protein sequence ID" value="CBH48744.1"/>
    <property type="molecule type" value="Genomic_DNA"/>
</dbReference>
<dbReference type="AlphaFoldDB" id="A0A3S5Y841"/>
<dbReference type="Proteomes" id="UP001154400">
    <property type="component" value="Chromosome"/>
</dbReference>
<sequence length="171" mass="18182">MSAITDYFSAPSDEAAAAALDDLLDLEPDDIAATEELYRISPDEATRPRVRTAASETPVLQAKGIDPKVSLGQLEAVLTGRSYDDVKTGPRHGSMVADSEDGDAFVLSVADELRTALAASDPSALIAAAREWIFDEEAEPSEESVPFVVALAELASIAASRGERLYCRIIV</sequence>
<protein>
    <submittedName>
        <fullName evidence="1">Uncharacterized protein</fullName>
    </submittedName>
</protein>
<name>A0A3S5Y841_RHOH1</name>
<accession>A0A3S5Y841</accession>
<organism evidence="1">
    <name type="scientific">Rhodococcus hoagii (strain 103S)</name>
    <name type="common">Rhodococcus equi</name>
    <dbReference type="NCBI Taxonomy" id="685727"/>
    <lineage>
        <taxon>Bacteria</taxon>
        <taxon>Bacillati</taxon>
        <taxon>Actinomycetota</taxon>
        <taxon>Actinomycetes</taxon>
        <taxon>Mycobacteriales</taxon>
        <taxon>Nocardiaceae</taxon>
        <taxon>Prescottella</taxon>
    </lineage>
</organism>
<reference evidence="1" key="1">
    <citation type="journal article" date="2010" name="PLoS Genet.">
        <title>The genome of a pathogenic rhodococcus: cooptive virulence underpinned by key gene acquisitions.</title>
        <authorList>
            <person name="Letek M."/>
            <person name="Gonzalez P."/>
            <person name="Macarthur I."/>
            <person name="Rodriguez H."/>
            <person name="Freeman T.C."/>
            <person name="Valero-Rello A."/>
            <person name="Blanco M."/>
            <person name="Buckley T."/>
            <person name="Cherevach I."/>
            <person name="Fahey R."/>
            <person name="Hapeshi A."/>
            <person name="Holdstock J."/>
            <person name="Leadon D."/>
            <person name="Navas J."/>
            <person name="Ocampo A."/>
            <person name="Quail M.A."/>
            <person name="Sanders M."/>
            <person name="Scortti M.M."/>
            <person name="Prescott J.F."/>
            <person name="Fogarty U."/>
            <person name="Meijer W.G."/>
            <person name="Parkhill J."/>
            <person name="Bentley S.D."/>
            <person name="Vazquez-Boland J.A."/>
        </authorList>
    </citation>
    <scope>NUCLEOTIDE SEQUENCE [LARGE SCALE GENOMIC DNA]</scope>
    <source>
        <strain evidence="1 2">103S</strain>
    </source>
</reference>
<proteinExistence type="predicted"/>
<evidence type="ECO:0000313" key="2">
    <source>
        <dbReference type="Proteomes" id="UP000006892"/>
    </source>
</evidence>